<keyword evidence="2" id="KW-0378">Hydrolase</keyword>
<proteinExistence type="predicted"/>
<dbReference type="SUPFAM" id="SSF50494">
    <property type="entry name" value="Trypsin-like serine proteases"/>
    <property type="match status" value="1"/>
</dbReference>
<evidence type="ECO:0000313" key="5">
    <source>
        <dbReference type="EMBL" id="MBZ0158133.1"/>
    </source>
</evidence>
<dbReference type="Pfam" id="PF17820">
    <property type="entry name" value="PDZ_6"/>
    <property type="match status" value="1"/>
</dbReference>
<dbReference type="AlphaFoldDB" id="A0A953M366"/>
<dbReference type="Pfam" id="PF13365">
    <property type="entry name" value="Trypsin_2"/>
    <property type="match status" value="1"/>
</dbReference>
<evidence type="ECO:0000256" key="2">
    <source>
        <dbReference type="ARBA" id="ARBA00022801"/>
    </source>
</evidence>
<protein>
    <submittedName>
        <fullName evidence="5">Trypsin-like peptidase domain-containing protein</fullName>
    </submittedName>
</protein>
<gene>
    <name evidence="5" type="ORF">K8I29_18195</name>
</gene>
<dbReference type="InterPro" id="IPR051201">
    <property type="entry name" value="Chloro_Bact_Ser_Proteases"/>
</dbReference>
<evidence type="ECO:0000313" key="6">
    <source>
        <dbReference type="Proteomes" id="UP000705867"/>
    </source>
</evidence>
<dbReference type="SMART" id="SM00228">
    <property type="entry name" value="PDZ"/>
    <property type="match status" value="1"/>
</dbReference>
<dbReference type="InterPro" id="IPR036034">
    <property type="entry name" value="PDZ_sf"/>
</dbReference>
<dbReference type="PANTHER" id="PTHR43343:SF3">
    <property type="entry name" value="PROTEASE DO-LIKE 8, CHLOROPLASTIC"/>
    <property type="match status" value="1"/>
</dbReference>
<organism evidence="5 6">
    <name type="scientific">Candidatus Nitrobium versatile</name>
    <dbReference type="NCBI Taxonomy" id="2884831"/>
    <lineage>
        <taxon>Bacteria</taxon>
        <taxon>Pseudomonadati</taxon>
        <taxon>Nitrospirota</taxon>
        <taxon>Nitrospiria</taxon>
        <taxon>Nitrospirales</taxon>
        <taxon>Nitrospiraceae</taxon>
        <taxon>Candidatus Nitrobium</taxon>
    </lineage>
</organism>
<evidence type="ECO:0000256" key="3">
    <source>
        <dbReference type="SAM" id="MobiDB-lite"/>
    </source>
</evidence>
<dbReference type="EMBL" id="JAIOIV010000136">
    <property type="protein sequence ID" value="MBZ0158133.1"/>
    <property type="molecule type" value="Genomic_DNA"/>
</dbReference>
<evidence type="ECO:0000259" key="4">
    <source>
        <dbReference type="PROSITE" id="PS50106"/>
    </source>
</evidence>
<dbReference type="PRINTS" id="PR00834">
    <property type="entry name" value="PROTEASES2C"/>
</dbReference>
<keyword evidence="1" id="KW-0645">Protease</keyword>
<dbReference type="InterPro" id="IPR009003">
    <property type="entry name" value="Peptidase_S1_PA"/>
</dbReference>
<feature type="region of interest" description="Disordered" evidence="3">
    <location>
        <begin position="1"/>
        <end position="26"/>
    </location>
</feature>
<name>A0A953M366_9BACT</name>
<dbReference type="InterPro" id="IPR001940">
    <property type="entry name" value="Peptidase_S1C"/>
</dbReference>
<dbReference type="Gene3D" id="2.30.42.10">
    <property type="match status" value="1"/>
</dbReference>
<reference evidence="5" key="2">
    <citation type="submission" date="2021-08" db="EMBL/GenBank/DDBJ databases">
        <authorList>
            <person name="Dalcin Martins P."/>
        </authorList>
    </citation>
    <scope>NUCLEOTIDE SEQUENCE</scope>
    <source>
        <strain evidence="5">MAG_39</strain>
    </source>
</reference>
<reference evidence="5" key="1">
    <citation type="journal article" date="2021" name="bioRxiv">
        <title>Unraveling nitrogen, sulfur and carbon metabolic pathways and microbial community transcriptional responses to substrate deprivation and toxicity stresses in a bioreactor mimicking anoxic brackish coastal sediment conditions.</title>
        <authorList>
            <person name="Martins P.D."/>
            <person name="Echeveste M.J."/>
            <person name="Arshad A."/>
            <person name="Kurth J."/>
            <person name="Ouboter H."/>
            <person name="Jetten M.S.M."/>
            <person name="Welte C.U."/>
        </authorList>
    </citation>
    <scope>NUCLEOTIDE SEQUENCE</scope>
    <source>
        <strain evidence="5">MAG_39</strain>
    </source>
</reference>
<dbReference type="Gene3D" id="2.40.10.120">
    <property type="match status" value="1"/>
</dbReference>
<feature type="domain" description="PDZ" evidence="4">
    <location>
        <begin position="239"/>
        <end position="311"/>
    </location>
</feature>
<accession>A0A953M366</accession>
<dbReference type="Proteomes" id="UP000705867">
    <property type="component" value="Unassembled WGS sequence"/>
</dbReference>
<comment type="caution">
    <text evidence="5">The sequence shown here is derived from an EMBL/GenBank/DDBJ whole genome shotgun (WGS) entry which is preliminary data.</text>
</comment>
<dbReference type="SUPFAM" id="SSF50156">
    <property type="entry name" value="PDZ domain-like"/>
    <property type="match status" value="1"/>
</dbReference>
<dbReference type="PROSITE" id="PS50106">
    <property type="entry name" value="PDZ"/>
    <property type="match status" value="1"/>
</dbReference>
<dbReference type="GO" id="GO:0004252">
    <property type="term" value="F:serine-type endopeptidase activity"/>
    <property type="evidence" value="ECO:0007669"/>
    <property type="project" value="InterPro"/>
</dbReference>
<dbReference type="InterPro" id="IPR001478">
    <property type="entry name" value="PDZ"/>
</dbReference>
<feature type="compositionally biased region" description="Basic and acidic residues" evidence="3">
    <location>
        <begin position="11"/>
        <end position="26"/>
    </location>
</feature>
<dbReference type="PANTHER" id="PTHR43343">
    <property type="entry name" value="PEPTIDASE S12"/>
    <property type="match status" value="1"/>
</dbReference>
<dbReference type="InterPro" id="IPR041489">
    <property type="entry name" value="PDZ_6"/>
</dbReference>
<evidence type="ECO:0000256" key="1">
    <source>
        <dbReference type="ARBA" id="ARBA00022670"/>
    </source>
</evidence>
<sequence length="348" mass="36766">MDEESIPAVRLLKDEEGRPEESRRCEVKPGDMSDVELLDAYSRAVISVVEAVGPAVVGISVLQHTGRREPMQTGAGSGVIIAPDGYILTNDHVVQQAKRLTVTLQDSSVLDSTLVGSDPITDLAVIRAGASSLPYAKLGDSAQLRVGQLIIAIGNPFGFQSTVSTGVVSALGRSMRSTQGMLIENIIQHTAPLNPGNSGGPLVDSRGNIAGINTAIIALAQGIGFSIPSNTARWVASQILSHGKVRRGYLGIVAQQRPLSRRLVRFHHLTGEYGVEVVSIDPDGPAGRAGLREGDVITALNGRNTASVDDIHRFLSEWPLGEETTLTVIRGAERLDVAVVPVEAGASR</sequence>
<dbReference type="GO" id="GO:0006508">
    <property type="term" value="P:proteolysis"/>
    <property type="evidence" value="ECO:0007669"/>
    <property type="project" value="UniProtKB-KW"/>
</dbReference>